<name>A0ABM1EH13_PRICU</name>
<dbReference type="PANTHER" id="PTHR24056:SF400">
    <property type="entry name" value="KINASE, PUTATIVE-RELATED"/>
    <property type="match status" value="1"/>
</dbReference>
<accession>A0ABM1EH13</accession>
<dbReference type="RefSeq" id="XP_014671484.1">
    <property type="nucleotide sequence ID" value="XM_014815998.1"/>
</dbReference>
<dbReference type="PROSITE" id="PS50011">
    <property type="entry name" value="PROTEIN_KINASE_DOM"/>
    <property type="match status" value="1"/>
</dbReference>
<dbReference type="PROSITE" id="PS00108">
    <property type="entry name" value="PROTEIN_KINASE_ST"/>
    <property type="match status" value="1"/>
</dbReference>
<dbReference type="RefSeq" id="XP_014671483.1">
    <property type="nucleotide sequence ID" value="XM_014815997.1"/>
</dbReference>
<dbReference type="InterPro" id="IPR050108">
    <property type="entry name" value="CDK"/>
</dbReference>
<dbReference type="Gene3D" id="1.10.510.10">
    <property type="entry name" value="Transferase(Phosphotransferase) domain 1"/>
    <property type="match status" value="1"/>
</dbReference>
<proteinExistence type="inferred from homology"/>
<dbReference type="PIRSF" id="PIRSF000654">
    <property type="entry name" value="Integrin-linked_kinase"/>
    <property type="match status" value="1"/>
</dbReference>
<comment type="similarity">
    <text evidence="1">Belongs to the protein kinase superfamily. CMGC Ser/Thr protein kinase family. CDC2/CDKX subfamily.</text>
</comment>
<evidence type="ECO:0000259" key="7">
    <source>
        <dbReference type="PROSITE" id="PS50011"/>
    </source>
</evidence>
<evidence type="ECO:0000256" key="2">
    <source>
        <dbReference type="ARBA" id="ARBA00022527"/>
    </source>
</evidence>
<dbReference type="InterPro" id="IPR000719">
    <property type="entry name" value="Prot_kinase_dom"/>
</dbReference>
<dbReference type="RefSeq" id="XP_014671485.1">
    <property type="nucleotide sequence ID" value="XM_014815999.1"/>
</dbReference>
<evidence type="ECO:0000313" key="9">
    <source>
        <dbReference type="RefSeq" id="XP_014671483.1"/>
    </source>
</evidence>
<dbReference type="SUPFAM" id="SSF56112">
    <property type="entry name" value="Protein kinase-like (PK-like)"/>
    <property type="match status" value="1"/>
</dbReference>
<keyword evidence="8" id="KW-1185">Reference proteome</keyword>
<evidence type="ECO:0000256" key="5">
    <source>
        <dbReference type="ARBA" id="ARBA00022777"/>
    </source>
</evidence>
<dbReference type="RefSeq" id="XP_014671486.1">
    <property type="nucleotide sequence ID" value="XM_014816000.1"/>
</dbReference>
<keyword evidence="3" id="KW-0808">Transferase</keyword>
<dbReference type="GeneID" id="106812178"/>
<evidence type="ECO:0000256" key="1">
    <source>
        <dbReference type="ARBA" id="ARBA00006485"/>
    </source>
</evidence>
<evidence type="ECO:0000256" key="6">
    <source>
        <dbReference type="ARBA" id="ARBA00022840"/>
    </source>
</evidence>
<keyword evidence="4" id="KW-0547">Nucleotide-binding</keyword>
<dbReference type="Gene3D" id="3.30.200.20">
    <property type="entry name" value="Phosphorylase Kinase, domain 1"/>
    <property type="match status" value="1"/>
</dbReference>
<dbReference type="InterPro" id="IPR011009">
    <property type="entry name" value="Kinase-like_dom_sf"/>
</dbReference>
<sequence>MHLDWNLMSDKYECLSLMGDGSYGEVCKARGRDSGAIVAIKRYLEGPEGKAAVKKIAMREIRMLRQLRHENLVNLLEVVNKTGKMFLVFEFVDYTILDELNHYEAPIPHECARKYVFQVVRGIEFCHAHGIVHRDVKPENVLLSTGGVVKVCDLGFARGVPSATTRDQEMTAYVATRWYRAPELLVGDTTYRKEVDVWAIGCLHAEMVLNEPVFAGESDVAQVFLQIRALGSLPDKL</sequence>
<protein>
    <submittedName>
        <fullName evidence="9 10">Cyclin-dependent kinase-like 2 isoform X1</fullName>
    </submittedName>
</protein>
<dbReference type="Proteomes" id="UP000695022">
    <property type="component" value="Unplaced"/>
</dbReference>
<keyword evidence="6" id="KW-0067">ATP-binding</keyword>
<organism evidence="8 10">
    <name type="scientific">Priapulus caudatus</name>
    <name type="common">Priapulid worm</name>
    <dbReference type="NCBI Taxonomy" id="37621"/>
    <lineage>
        <taxon>Eukaryota</taxon>
        <taxon>Metazoa</taxon>
        <taxon>Ecdysozoa</taxon>
        <taxon>Scalidophora</taxon>
        <taxon>Priapulida</taxon>
        <taxon>Priapulimorpha</taxon>
        <taxon>Priapulimorphida</taxon>
        <taxon>Priapulidae</taxon>
        <taxon>Priapulus</taxon>
    </lineage>
</organism>
<dbReference type="Pfam" id="PF00069">
    <property type="entry name" value="Pkinase"/>
    <property type="match status" value="1"/>
</dbReference>
<gene>
    <name evidence="9 10 11 12" type="primary">LOC106812178</name>
</gene>
<dbReference type="PANTHER" id="PTHR24056">
    <property type="entry name" value="CELL DIVISION PROTEIN KINASE"/>
    <property type="match status" value="1"/>
</dbReference>
<keyword evidence="5" id="KW-0418">Kinase</keyword>
<evidence type="ECO:0000313" key="12">
    <source>
        <dbReference type="RefSeq" id="XP_014671486.1"/>
    </source>
</evidence>
<evidence type="ECO:0000313" key="10">
    <source>
        <dbReference type="RefSeq" id="XP_014671484.1"/>
    </source>
</evidence>
<evidence type="ECO:0000256" key="3">
    <source>
        <dbReference type="ARBA" id="ARBA00022679"/>
    </source>
</evidence>
<evidence type="ECO:0000313" key="11">
    <source>
        <dbReference type="RefSeq" id="XP_014671485.1"/>
    </source>
</evidence>
<dbReference type="SMART" id="SM00220">
    <property type="entry name" value="S_TKc"/>
    <property type="match status" value="1"/>
</dbReference>
<feature type="domain" description="Protein kinase" evidence="7">
    <location>
        <begin position="12"/>
        <end position="237"/>
    </location>
</feature>
<dbReference type="InterPro" id="IPR008271">
    <property type="entry name" value="Ser/Thr_kinase_AS"/>
</dbReference>
<reference evidence="9 10" key="1">
    <citation type="submission" date="2025-05" db="UniProtKB">
        <authorList>
            <consortium name="RefSeq"/>
        </authorList>
    </citation>
    <scope>IDENTIFICATION</scope>
</reference>
<keyword evidence="2" id="KW-0723">Serine/threonine-protein kinase</keyword>
<evidence type="ECO:0000256" key="4">
    <source>
        <dbReference type="ARBA" id="ARBA00022741"/>
    </source>
</evidence>
<evidence type="ECO:0000313" key="8">
    <source>
        <dbReference type="Proteomes" id="UP000695022"/>
    </source>
</evidence>